<dbReference type="Gene3D" id="1.20.144.10">
    <property type="entry name" value="Phosphatidic acid phosphatase type 2/haloperoxidase"/>
    <property type="match status" value="1"/>
</dbReference>
<dbReference type="PANTHER" id="PTHR14969">
    <property type="entry name" value="SPHINGOSINE-1-PHOSPHATE PHOSPHOHYDROLASE"/>
    <property type="match status" value="1"/>
</dbReference>
<dbReference type="InterPro" id="IPR036938">
    <property type="entry name" value="PAP2/HPO_sf"/>
</dbReference>
<proteinExistence type="predicted"/>
<keyword evidence="1" id="KW-0472">Membrane</keyword>
<dbReference type="SMART" id="SM00014">
    <property type="entry name" value="acidPPc"/>
    <property type="match status" value="1"/>
</dbReference>
<feature type="transmembrane region" description="Helical" evidence="1">
    <location>
        <begin position="91"/>
        <end position="113"/>
    </location>
</feature>
<keyword evidence="1" id="KW-0812">Transmembrane</keyword>
<feature type="transmembrane region" description="Helical" evidence="1">
    <location>
        <begin position="58"/>
        <end position="79"/>
    </location>
</feature>
<evidence type="ECO:0000256" key="1">
    <source>
        <dbReference type="SAM" id="Phobius"/>
    </source>
</evidence>
<dbReference type="EMBL" id="RDQH01000330">
    <property type="protein sequence ID" value="RXI01165.1"/>
    <property type="molecule type" value="Genomic_DNA"/>
</dbReference>
<dbReference type="STRING" id="3750.A0A498K5B0"/>
<keyword evidence="1" id="KW-1133">Transmembrane helix</keyword>
<organism evidence="3 4">
    <name type="scientific">Malus domestica</name>
    <name type="common">Apple</name>
    <name type="synonym">Pyrus malus</name>
    <dbReference type="NCBI Taxonomy" id="3750"/>
    <lineage>
        <taxon>Eukaryota</taxon>
        <taxon>Viridiplantae</taxon>
        <taxon>Streptophyta</taxon>
        <taxon>Embryophyta</taxon>
        <taxon>Tracheophyta</taxon>
        <taxon>Spermatophyta</taxon>
        <taxon>Magnoliopsida</taxon>
        <taxon>eudicotyledons</taxon>
        <taxon>Gunneridae</taxon>
        <taxon>Pentapetalae</taxon>
        <taxon>rosids</taxon>
        <taxon>fabids</taxon>
        <taxon>Rosales</taxon>
        <taxon>Rosaceae</taxon>
        <taxon>Amygdaloideae</taxon>
        <taxon>Maleae</taxon>
        <taxon>Malus</taxon>
    </lineage>
</organism>
<keyword evidence="4" id="KW-1185">Reference proteome</keyword>
<feature type="transmembrane region" description="Helical" evidence="1">
    <location>
        <begin position="211"/>
        <end position="230"/>
    </location>
</feature>
<comment type="caution">
    <text evidence="3">The sequence shown here is derived from an EMBL/GenBank/DDBJ whole genome shotgun (WGS) entry which is preliminary data.</text>
</comment>
<accession>A0A498K5B0</accession>
<protein>
    <recommendedName>
        <fullName evidence="2">Phosphatidic acid phosphatase type 2/haloperoxidase domain-containing protein</fullName>
    </recommendedName>
</protein>
<feature type="domain" description="Phosphatidic acid phosphatase type 2/haloperoxidase" evidence="2">
    <location>
        <begin position="92"/>
        <end position="227"/>
    </location>
</feature>
<dbReference type="AlphaFoldDB" id="A0A498K5B0"/>
<dbReference type="SUPFAM" id="SSF48317">
    <property type="entry name" value="Acid phosphatase/Vanadium-dependent haloperoxidase"/>
    <property type="match status" value="1"/>
</dbReference>
<evidence type="ECO:0000313" key="3">
    <source>
        <dbReference type="EMBL" id="RXI01165.1"/>
    </source>
</evidence>
<dbReference type="InterPro" id="IPR000326">
    <property type="entry name" value="PAP2/HPO"/>
</dbReference>
<feature type="transmembrane region" description="Helical" evidence="1">
    <location>
        <begin position="182"/>
        <end position="204"/>
    </location>
</feature>
<dbReference type="Gramene" id="mRNA:MD04G0072500">
    <property type="protein sequence ID" value="mRNA:MD04G0072500"/>
    <property type="gene ID" value="MD04G0072500"/>
</dbReference>
<sequence>MEAAAPPPAKHTTTTAPPILGSVVALDTTVSRHLHILAKPFLPYSLLLLLELSADFRFFFPLSLSLLLAPTLTLTPIPIPSPSPTQILRPLLSPLILGLLLDLAVVGLIKLLFRRSRPLYNKNMSVAVSVDHFSFPSGHASRVCFVASLLHLSAVALADALANLRSSSPFVDRWIGTDQVNAVSILVSVAWAWAAGTSVSRVLLGRHFVTDVFAGACLGVLEALVSFHFLRTVPDWSNLEGNVVKILCQGLGYSFSFLMTPVE</sequence>
<reference evidence="3 4" key="1">
    <citation type="submission" date="2018-10" db="EMBL/GenBank/DDBJ databases">
        <title>A high-quality apple genome assembly.</title>
        <authorList>
            <person name="Hu J."/>
        </authorList>
    </citation>
    <scope>NUCLEOTIDE SEQUENCE [LARGE SCALE GENOMIC DNA]</scope>
    <source>
        <strain evidence="4">cv. HFTH1</strain>
        <tissue evidence="3">Young leaf</tissue>
    </source>
</reference>
<dbReference type="SMR" id="A0A498K5B0"/>
<dbReference type="Pfam" id="PF01569">
    <property type="entry name" value="PAP2"/>
    <property type="match status" value="1"/>
</dbReference>
<dbReference type="PANTHER" id="PTHR14969:SF13">
    <property type="entry name" value="AT30094P"/>
    <property type="match status" value="1"/>
</dbReference>
<dbReference type="GO" id="GO:0042392">
    <property type="term" value="F:sphingosine-1-phosphate phosphatase activity"/>
    <property type="evidence" value="ECO:0007669"/>
    <property type="project" value="TreeGrafter"/>
</dbReference>
<dbReference type="Proteomes" id="UP000290289">
    <property type="component" value="Chromosome 4"/>
</dbReference>
<name>A0A498K5B0_MALDO</name>
<gene>
    <name evidence="3" type="ORF">DVH24_001399</name>
</gene>
<evidence type="ECO:0000313" key="4">
    <source>
        <dbReference type="Proteomes" id="UP000290289"/>
    </source>
</evidence>
<evidence type="ECO:0000259" key="2">
    <source>
        <dbReference type="SMART" id="SM00014"/>
    </source>
</evidence>